<feature type="non-terminal residue" evidence="1">
    <location>
        <position position="1"/>
    </location>
</feature>
<dbReference type="Proteomes" id="UP000250235">
    <property type="component" value="Unassembled WGS sequence"/>
</dbReference>
<dbReference type="AlphaFoldDB" id="A0A2Z7BPL3"/>
<protein>
    <submittedName>
        <fullName evidence="1">Protein trichome birefringence-like</fullName>
    </submittedName>
</protein>
<name>A0A2Z7BPL3_9LAMI</name>
<evidence type="ECO:0000313" key="2">
    <source>
        <dbReference type="Proteomes" id="UP000250235"/>
    </source>
</evidence>
<evidence type="ECO:0000313" key="1">
    <source>
        <dbReference type="EMBL" id="KZV33901.1"/>
    </source>
</evidence>
<reference evidence="1 2" key="1">
    <citation type="journal article" date="2015" name="Proc. Natl. Acad. Sci. U.S.A.">
        <title>The resurrection genome of Boea hygrometrica: A blueprint for survival of dehydration.</title>
        <authorList>
            <person name="Xiao L."/>
            <person name="Yang G."/>
            <person name="Zhang L."/>
            <person name="Yang X."/>
            <person name="Zhao S."/>
            <person name="Ji Z."/>
            <person name="Zhou Q."/>
            <person name="Hu M."/>
            <person name="Wang Y."/>
            <person name="Chen M."/>
            <person name="Xu Y."/>
            <person name="Jin H."/>
            <person name="Xiao X."/>
            <person name="Hu G."/>
            <person name="Bao F."/>
            <person name="Hu Y."/>
            <person name="Wan P."/>
            <person name="Li L."/>
            <person name="Deng X."/>
            <person name="Kuang T."/>
            <person name="Xiang C."/>
            <person name="Zhu J.K."/>
            <person name="Oliver M.J."/>
            <person name="He Y."/>
        </authorList>
    </citation>
    <scope>NUCLEOTIDE SEQUENCE [LARGE SCALE GENOMIC DNA]</scope>
    <source>
        <strain evidence="2">cv. XS01</strain>
    </source>
</reference>
<sequence>SQKVEGRGETSWRFDKEKFLKSSEFETLCSEKTSFFFEHRFNGCLDQFRANGYSEKEHPNSLLDVMRALKDIPEEAEVAEGYT</sequence>
<keyword evidence="2" id="KW-1185">Reference proteome</keyword>
<accession>A0A2Z7BPL3</accession>
<gene>
    <name evidence="1" type="ORF">F511_25446</name>
</gene>
<organism evidence="1 2">
    <name type="scientific">Dorcoceras hygrometricum</name>
    <dbReference type="NCBI Taxonomy" id="472368"/>
    <lineage>
        <taxon>Eukaryota</taxon>
        <taxon>Viridiplantae</taxon>
        <taxon>Streptophyta</taxon>
        <taxon>Embryophyta</taxon>
        <taxon>Tracheophyta</taxon>
        <taxon>Spermatophyta</taxon>
        <taxon>Magnoliopsida</taxon>
        <taxon>eudicotyledons</taxon>
        <taxon>Gunneridae</taxon>
        <taxon>Pentapetalae</taxon>
        <taxon>asterids</taxon>
        <taxon>lamiids</taxon>
        <taxon>Lamiales</taxon>
        <taxon>Gesneriaceae</taxon>
        <taxon>Didymocarpoideae</taxon>
        <taxon>Trichosporeae</taxon>
        <taxon>Loxocarpinae</taxon>
        <taxon>Dorcoceras</taxon>
    </lineage>
</organism>
<proteinExistence type="predicted"/>
<dbReference type="EMBL" id="KV005649">
    <property type="protein sequence ID" value="KZV33901.1"/>
    <property type="molecule type" value="Genomic_DNA"/>
</dbReference>